<feature type="transmembrane region" description="Helical" evidence="1">
    <location>
        <begin position="12"/>
        <end position="30"/>
    </location>
</feature>
<dbReference type="GO" id="GO:0009313">
    <property type="term" value="P:oligosaccharide catabolic process"/>
    <property type="evidence" value="ECO:0007669"/>
    <property type="project" value="TreeGrafter"/>
</dbReference>
<gene>
    <name evidence="3" type="ORF">C8D97_101229</name>
</gene>
<evidence type="ECO:0000313" key="3">
    <source>
        <dbReference type="EMBL" id="PWK54381.1"/>
    </source>
</evidence>
<keyword evidence="3" id="KW-0326">Glycosidase</keyword>
<dbReference type="SUPFAM" id="SSF51445">
    <property type="entry name" value="(Trans)glycosidases"/>
    <property type="match status" value="1"/>
</dbReference>
<dbReference type="InterPro" id="IPR006047">
    <property type="entry name" value="GH13_cat_dom"/>
</dbReference>
<keyword evidence="4" id="KW-1185">Reference proteome</keyword>
<dbReference type="SMART" id="SM00642">
    <property type="entry name" value="Aamy"/>
    <property type="match status" value="1"/>
</dbReference>
<keyword evidence="1" id="KW-1133">Transmembrane helix</keyword>
<dbReference type="InterPro" id="IPR017853">
    <property type="entry name" value="GH"/>
</dbReference>
<proteinExistence type="predicted"/>
<protein>
    <submittedName>
        <fullName evidence="3">Glycosidase</fullName>
    </submittedName>
</protein>
<organism evidence="3 4">
    <name type="scientific">Pleionea mediterranea</name>
    <dbReference type="NCBI Taxonomy" id="523701"/>
    <lineage>
        <taxon>Bacteria</taxon>
        <taxon>Pseudomonadati</taxon>
        <taxon>Pseudomonadota</taxon>
        <taxon>Gammaproteobacteria</taxon>
        <taxon>Oceanospirillales</taxon>
        <taxon>Pleioneaceae</taxon>
        <taxon>Pleionea</taxon>
    </lineage>
</organism>
<name>A0A316G0E6_9GAMM</name>
<feature type="domain" description="Glycosyl hydrolase family 13 catalytic" evidence="2">
    <location>
        <begin position="90"/>
        <end position="561"/>
    </location>
</feature>
<dbReference type="Pfam" id="PF00128">
    <property type="entry name" value="Alpha-amylase"/>
    <property type="match status" value="2"/>
</dbReference>
<evidence type="ECO:0000256" key="1">
    <source>
        <dbReference type="SAM" id="Phobius"/>
    </source>
</evidence>
<dbReference type="RefSeq" id="WP_245411367.1">
    <property type="nucleotide sequence ID" value="NZ_QGGU01000001.1"/>
</dbReference>
<dbReference type="Proteomes" id="UP000245790">
    <property type="component" value="Unassembled WGS sequence"/>
</dbReference>
<dbReference type="PANTHER" id="PTHR10357">
    <property type="entry name" value="ALPHA-AMYLASE FAMILY MEMBER"/>
    <property type="match status" value="1"/>
</dbReference>
<sequence length="700" mass="79873">MKLEYYIDNYRTILSRVLLIGLMGCSGIVGCSKPVEQTYSDRQINQQSTKDNTLSDAVQNNGNQSILTETQAKQLDPLAGNKQGKVVLYQMFTRLFGNTNQTNQPWGTIEQNGVGKFNDITDTALQGIKQLGVTHIWYTGVLHHAVINEYPELGLVSDDPDVVKGRAGSPYAIKDYYSVNPDLAEQPVNRLQEFQSLVKRTHQQGLKVIIDIVPNHVARNYHSLAKPEGIEDFGASDNKQVEYARDNNFYYVPGKNFKVPESNNGYQPLGGEAHPLADNYFNEQPAKWTGNGSRSAQPKLDDWYETVKINYGVRPDGSYDFPQLPTGFDKKDYQQHFAFWQRQSIPDSWKKFRQIVEYWLDMGIDGFRFDVAELVPVEFWSYLNSAIKMKNPDAFLLAEIYQPHLYRDFIHLGKMDVLYDKVDFYDTTKAIMQGKAKTGQLIDIQHKYADIEQYLMHFLENHDEQRIASKAFVGDPRRAMPAMVVSATISRSPTMIYFGQSVGEPGDGDAGFGDPTRTTIFDYWGVPNHQAWMNGGAFDGGQLTDEQKQLRRFYARLLNISADHPAMLGKFTELHGYNLQRNKRYDESLLAFARWTHRDTDKKHKTGESNEVDDTDLNIVDSKGDEKIIVISNFSAEKNYSIKLHLTPSLINDWQLKAKNYRLTDLLTGDESKKLQVLDQKAFIKVDLKPLQSYIFKVSS</sequence>
<keyword evidence="3" id="KW-0378">Hydrolase</keyword>
<keyword evidence="1" id="KW-0472">Membrane</keyword>
<dbReference type="Gene3D" id="3.20.20.80">
    <property type="entry name" value="Glycosidases"/>
    <property type="match status" value="2"/>
</dbReference>
<dbReference type="PROSITE" id="PS51257">
    <property type="entry name" value="PROKAR_LIPOPROTEIN"/>
    <property type="match status" value="1"/>
</dbReference>
<dbReference type="EMBL" id="QGGU01000001">
    <property type="protein sequence ID" value="PWK54381.1"/>
    <property type="molecule type" value="Genomic_DNA"/>
</dbReference>
<dbReference type="GO" id="GO:0004556">
    <property type="term" value="F:alpha-amylase activity"/>
    <property type="evidence" value="ECO:0007669"/>
    <property type="project" value="TreeGrafter"/>
</dbReference>
<evidence type="ECO:0000313" key="4">
    <source>
        <dbReference type="Proteomes" id="UP000245790"/>
    </source>
</evidence>
<dbReference type="AlphaFoldDB" id="A0A316G0E6"/>
<evidence type="ECO:0000259" key="2">
    <source>
        <dbReference type="SMART" id="SM00642"/>
    </source>
</evidence>
<comment type="caution">
    <text evidence="3">The sequence shown here is derived from an EMBL/GenBank/DDBJ whole genome shotgun (WGS) entry which is preliminary data.</text>
</comment>
<accession>A0A316G0E6</accession>
<dbReference type="CDD" id="cd11349">
    <property type="entry name" value="AmyAc_3"/>
    <property type="match status" value="1"/>
</dbReference>
<reference evidence="3 4" key="1">
    <citation type="submission" date="2018-05" db="EMBL/GenBank/DDBJ databases">
        <title>Genomic Encyclopedia of Type Strains, Phase IV (KMG-IV): sequencing the most valuable type-strain genomes for metagenomic binning, comparative biology and taxonomic classification.</title>
        <authorList>
            <person name="Goeker M."/>
        </authorList>
    </citation>
    <scope>NUCLEOTIDE SEQUENCE [LARGE SCALE GENOMIC DNA]</scope>
    <source>
        <strain evidence="3 4">DSM 25350</strain>
    </source>
</reference>
<keyword evidence="1" id="KW-0812">Transmembrane</keyword>
<dbReference type="PANTHER" id="PTHR10357:SF205">
    <property type="entry name" value="O-GLYCOSYL HYDROLASE FAMILY 13"/>
    <property type="match status" value="1"/>
</dbReference>